<dbReference type="SMART" id="SM00233">
    <property type="entry name" value="PH"/>
    <property type="match status" value="1"/>
</dbReference>
<feature type="domain" description="PH" evidence="1">
    <location>
        <begin position="51"/>
        <end position="150"/>
    </location>
</feature>
<reference evidence="2" key="1">
    <citation type="submission" date="2014-05" db="EMBL/GenBank/DDBJ databases">
        <authorList>
            <person name="Chronopoulou M."/>
        </authorList>
    </citation>
    <scope>NUCLEOTIDE SEQUENCE</scope>
    <source>
        <tissue evidence="2">Whole organism</tissue>
    </source>
</reference>
<accession>A0A0K2VH57</accession>
<dbReference type="PROSITE" id="PS50003">
    <property type="entry name" value="PH_DOMAIN"/>
    <property type="match status" value="1"/>
</dbReference>
<dbReference type="InterPro" id="IPR001849">
    <property type="entry name" value="PH_domain"/>
</dbReference>
<dbReference type="SUPFAM" id="SSF50729">
    <property type="entry name" value="PH domain-like"/>
    <property type="match status" value="1"/>
</dbReference>
<dbReference type="OrthoDB" id="8196563at2759"/>
<evidence type="ECO:0000313" key="2">
    <source>
        <dbReference type="EMBL" id="CDW49527.1"/>
    </source>
</evidence>
<feature type="non-terminal residue" evidence="2">
    <location>
        <position position="250"/>
    </location>
</feature>
<dbReference type="CDD" id="cd00821">
    <property type="entry name" value="PH"/>
    <property type="match status" value="1"/>
</dbReference>
<dbReference type="Gene3D" id="2.30.29.30">
    <property type="entry name" value="Pleckstrin-homology domain (PH domain)/Phosphotyrosine-binding domain (PTB)"/>
    <property type="match status" value="1"/>
</dbReference>
<organism evidence="2">
    <name type="scientific">Lepeophtheirus salmonis</name>
    <name type="common">Salmon louse</name>
    <name type="synonym">Caligus salmonis</name>
    <dbReference type="NCBI Taxonomy" id="72036"/>
    <lineage>
        <taxon>Eukaryota</taxon>
        <taxon>Metazoa</taxon>
        <taxon>Ecdysozoa</taxon>
        <taxon>Arthropoda</taxon>
        <taxon>Crustacea</taxon>
        <taxon>Multicrustacea</taxon>
        <taxon>Hexanauplia</taxon>
        <taxon>Copepoda</taxon>
        <taxon>Siphonostomatoida</taxon>
        <taxon>Caligidae</taxon>
        <taxon>Lepeophtheirus</taxon>
    </lineage>
</organism>
<dbReference type="EMBL" id="HACA01032166">
    <property type="protein sequence ID" value="CDW49527.1"/>
    <property type="molecule type" value="Transcribed_RNA"/>
</dbReference>
<sequence length="250" mass="28747">FQRRFIPGLNGINGYCSDNDFCSLANESIASSSLPGQATGDISEINVNPGSTLKKGLLWQQRDKLFSRWKERFFILTKDYLQCFRRGSSRISEMGAFIFRIKLIEVEEVEIIDKRGYLTISLSMGKDGKVLLRKPDGIRDWFNILKECVSTCKERKGMMKSSKEFWSKKQFTDSSSMEQYIMARHRIGHCTGRPQYGYYVENESFPFDSNALPNHLRMKLKGCMNQISPAQGNISTNNLKHYGYIDVPRS</sequence>
<name>A0A0K2VH57_LEPSM</name>
<protein>
    <recommendedName>
        <fullName evidence="1">PH domain-containing protein</fullName>
    </recommendedName>
</protein>
<proteinExistence type="predicted"/>
<dbReference type="InterPro" id="IPR011993">
    <property type="entry name" value="PH-like_dom_sf"/>
</dbReference>
<feature type="non-terminal residue" evidence="2">
    <location>
        <position position="1"/>
    </location>
</feature>
<dbReference type="AlphaFoldDB" id="A0A0K2VH57"/>
<evidence type="ECO:0000259" key="1">
    <source>
        <dbReference type="PROSITE" id="PS50003"/>
    </source>
</evidence>